<feature type="non-terminal residue" evidence="6">
    <location>
        <position position="222"/>
    </location>
</feature>
<dbReference type="GO" id="GO:0004326">
    <property type="term" value="F:tetrahydrofolylpolyglutamate synthase activity"/>
    <property type="evidence" value="ECO:0007669"/>
    <property type="project" value="InterPro"/>
</dbReference>
<proteinExistence type="predicted"/>
<feature type="domain" description="Mur ligase N-terminal catalytic" evidence="4">
    <location>
        <begin position="22"/>
        <end position="70"/>
    </location>
</feature>
<dbReference type="PANTHER" id="PTHR23135:SF4">
    <property type="entry name" value="UDP-N-ACETYLMURAMOYL-L-ALANYL-D-GLUTAMATE--2,6-DIAMINOPIMELATE LIGASE MURE HOMOLOG, CHLOROPLASTIC"/>
    <property type="match status" value="1"/>
</dbReference>
<reference evidence="6" key="1">
    <citation type="journal article" date="2015" name="Nature">
        <title>Complex archaea that bridge the gap between prokaryotes and eukaryotes.</title>
        <authorList>
            <person name="Spang A."/>
            <person name="Saw J.H."/>
            <person name="Jorgensen S.L."/>
            <person name="Zaremba-Niedzwiedzka K."/>
            <person name="Martijn J."/>
            <person name="Lind A.E."/>
            <person name="van Eijk R."/>
            <person name="Schleper C."/>
            <person name="Guy L."/>
            <person name="Ettema T.J."/>
        </authorList>
    </citation>
    <scope>NUCLEOTIDE SEQUENCE</scope>
</reference>
<keyword evidence="1" id="KW-0436">Ligase</keyword>
<evidence type="ECO:0000259" key="5">
    <source>
        <dbReference type="Pfam" id="PF08245"/>
    </source>
</evidence>
<dbReference type="GO" id="GO:0005524">
    <property type="term" value="F:ATP binding"/>
    <property type="evidence" value="ECO:0007669"/>
    <property type="project" value="UniProtKB-KW"/>
</dbReference>
<dbReference type="InterPro" id="IPR013221">
    <property type="entry name" value="Mur_ligase_cen"/>
</dbReference>
<evidence type="ECO:0008006" key="7">
    <source>
        <dbReference type="Google" id="ProtNLM"/>
    </source>
</evidence>
<evidence type="ECO:0000256" key="2">
    <source>
        <dbReference type="ARBA" id="ARBA00022741"/>
    </source>
</evidence>
<dbReference type="Pfam" id="PF08245">
    <property type="entry name" value="Mur_ligase_M"/>
    <property type="match status" value="1"/>
</dbReference>
<evidence type="ECO:0000256" key="3">
    <source>
        <dbReference type="ARBA" id="ARBA00022840"/>
    </source>
</evidence>
<accession>A0A0F8Z6H7</accession>
<organism evidence="6">
    <name type="scientific">marine sediment metagenome</name>
    <dbReference type="NCBI Taxonomy" id="412755"/>
    <lineage>
        <taxon>unclassified sequences</taxon>
        <taxon>metagenomes</taxon>
        <taxon>ecological metagenomes</taxon>
    </lineage>
</organism>
<dbReference type="Gene3D" id="3.40.1190.10">
    <property type="entry name" value="Mur-like, catalytic domain"/>
    <property type="match status" value="1"/>
</dbReference>
<dbReference type="PROSITE" id="PS01011">
    <property type="entry name" value="FOLYLPOLYGLU_SYNT_1"/>
    <property type="match status" value="1"/>
</dbReference>
<dbReference type="Gene3D" id="3.40.1390.10">
    <property type="entry name" value="MurE/MurF, N-terminal domain"/>
    <property type="match status" value="1"/>
</dbReference>
<protein>
    <recommendedName>
        <fullName evidence="7">Mur ligase central domain-containing protein</fullName>
    </recommendedName>
</protein>
<dbReference type="InterPro" id="IPR035911">
    <property type="entry name" value="MurE/MurF_N"/>
</dbReference>
<evidence type="ECO:0000259" key="4">
    <source>
        <dbReference type="Pfam" id="PF01225"/>
    </source>
</evidence>
<dbReference type="EMBL" id="LAZR01062214">
    <property type="protein sequence ID" value="KKK61994.1"/>
    <property type="molecule type" value="Genomic_DNA"/>
</dbReference>
<gene>
    <name evidence="6" type="ORF">LCGC14_3008760</name>
</gene>
<dbReference type="PANTHER" id="PTHR23135">
    <property type="entry name" value="MUR LIGASE FAMILY MEMBER"/>
    <property type="match status" value="1"/>
</dbReference>
<dbReference type="AlphaFoldDB" id="A0A0F8Z6H7"/>
<dbReference type="InterPro" id="IPR036565">
    <property type="entry name" value="Mur-like_cat_sf"/>
</dbReference>
<dbReference type="Pfam" id="PF01225">
    <property type="entry name" value="Mur_ligase"/>
    <property type="match status" value="1"/>
</dbReference>
<keyword evidence="3" id="KW-0067">ATP-binding</keyword>
<evidence type="ECO:0000256" key="1">
    <source>
        <dbReference type="ARBA" id="ARBA00022598"/>
    </source>
</evidence>
<dbReference type="SUPFAM" id="SSF63418">
    <property type="entry name" value="MurE/MurF N-terminal domain"/>
    <property type="match status" value="1"/>
</dbReference>
<sequence length="222" mass="24956">MKLKKLLKNISYIEIKGPKDIEISSITQDSRLASYNGLFIAKKGNNFDGSKFLDEAILAGVSAAIVDIYDPFLKNITQVIVRDASSIEADIAANFYENPSKELFNIGITGTNGKTTTSYLIKHILDQNEKKSALIGSIEYILGDTKIEAKLTTPTSINIHKYLKEAVDNNLKYLCMEVSSHGLEQNRQKNIDFDIAIFTNLSLDHLDYHKNFENYKNAKKKL</sequence>
<dbReference type="SUPFAM" id="SSF53623">
    <property type="entry name" value="MurD-like peptide ligases, catalytic domain"/>
    <property type="match status" value="1"/>
</dbReference>
<dbReference type="InterPro" id="IPR018109">
    <property type="entry name" value="Folylpolyglutamate_synth_CS"/>
</dbReference>
<name>A0A0F8Z6H7_9ZZZZ</name>
<feature type="domain" description="Mur ligase central" evidence="5">
    <location>
        <begin position="108"/>
        <end position="222"/>
    </location>
</feature>
<dbReference type="InterPro" id="IPR000713">
    <property type="entry name" value="Mur_ligase_N"/>
</dbReference>
<evidence type="ECO:0000313" key="6">
    <source>
        <dbReference type="EMBL" id="KKK61994.1"/>
    </source>
</evidence>
<keyword evidence="2" id="KW-0547">Nucleotide-binding</keyword>
<comment type="caution">
    <text evidence="6">The sequence shown here is derived from an EMBL/GenBank/DDBJ whole genome shotgun (WGS) entry which is preliminary data.</text>
</comment>